<dbReference type="Gene3D" id="3.90.1150.200">
    <property type="match status" value="1"/>
</dbReference>
<reference evidence="2 3" key="1">
    <citation type="submission" date="2020-09" db="EMBL/GenBank/DDBJ databases">
        <title>Paenibacillus sp. strain PR3 16S rRNA gene Genome sequencing and assembly.</title>
        <authorList>
            <person name="Kim J."/>
        </authorList>
    </citation>
    <scope>NUCLEOTIDE SEQUENCE [LARGE SCALE GENOMIC DNA]</scope>
    <source>
        <strain evidence="2 3">PR3</strain>
    </source>
</reference>
<sequence length="197" mass="22488">MAASRTNPKVDAFIERGSKWKEEYKMLRAIALNCQLTEELKWGVPCYTSQGKNIVLIHGFKQYCAVLFHKGALLSDPDKVLIQQTENVQAARQIRFTNVQEVEKLESTVQAYIYEAIEAERSGMTVEFKKPTEFVMAEEFRTKLDEVEGLKDAFEALTAGRQRAYLLHFSDPKTSKTRAARVEKYIPKILAGKGIYD</sequence>
<protein>
    <submittedName>
        <fullName evidence="2">YdeI/OmpD-associated family protein</fullName>
    </submittedName>
</protein>
<evidence type="ECO:0000259" key="1">
    <source>
        <dbReference type="Pfam" id="PF08818"/>
    </source>
</evidence>
<comment type="caution">
    <text evidence="2">The sequence shown here is derived from an EMBL/GenBank/DDBJ whole genome shotgun (WGS) entry which is preliminary data.</text>
</comment>
<dbReference type="Pfam" id="PF13376">
    <property type="entry name" value="OmdA"/>
    <property type="match status" value="1"/>
</dbReference>
<proteinExistence type="predicted"/>
<gene>
    <name evidence="2" type="ORF">H8B09_19930</name>
</gene>
<feature type="domain" description="YdhG-like" evidence="1">
    <location>
        <begin position="20"/>
        <end position="117"/>
    </location>
</feature>
<organism evidence="2 3">
    <name type="scientific">Paenibacillus terricola</name>
    <dbReference type="NCBI Taxonomy" id="2763503"/>
    <lineage>
        <taxon>Bacteria</taxon>
        <taxon>Bacillati</taxon>
        <taxon>Bacillota</taxon>
        <taxon>Bacilli</taxon>
        <taxon>Bacillales</taxon>
        <taxon>Paenibacillaceae</taxon>
        <taxon>Paenibacillus</taxon>
    </lineage>
</organism>
<dbReference type="PIRSF" id="PIRSF021308">
    <property type="entry name" value="UCP021308"/>
    <property type="match status" value="1"/>
</dbReference>
<name>A0ABR8N0J0_9BACL</name>
<dbReference type="InterPro" id="IPR016786">
    <property type="entry name" value="YdeI_bac"/>
</dbReference>
<keyword evidence="3" id="KW-1185">Reference proteome</keyword>
<dbReference type="Proteomes" id="UP000609346">
    <property type="component" value="Unassembled WGS sequence"/>
</dbReference>
<dbReference type="Pfam" id="PF08818">
    <property type="entry name" value="DUF1801"/>
    <property type="match status" value="1"/>
</dbReference>
<evidence type="ECO:0000313" key="3">
    <source>
        <dbReference type="Proteomes" id="UP000609346"/>
    </source>
</evidence>
<dbReference type="SUPFAM" id="SSF159888">
    <property type="entry name" value="YdhG-like"/>
    <property type="match status" value="1"/>
</dbReference>
<dbReference type="InterPro" id="IPR014922">
    <property type="entry name" value="YdhG-like"/>
</dbReference>
<dbReference type="RefSeq" id="WP_191205348.1">
    <property type="nucleotide sequence ID" value="NZ_JACXZA010000005.1"/>
</dbReference>
<dbReference type="EMBL" id="JACXZA010000005">
    <property type="protein sequence ID" value="MBD3921046.1"/>
    <property type="molecule type" value="Genomic_DNA"/>
</dbReference>
<accession>A0ABR8N0J0</accession>
<evidence type="ECO:0000313" key="2">
    <source>
        <dbReference type="EMBL" id="MBD3921046.1"/>
    </source>
</evidence>